<proteinExistence type="inferred from homology"/>
<keyword evidence="4" id="KW-1185">Reference proteome</keyword>
<dbReference type="SUPFAM" id="SSF51219">
    <property type="entry name" value="TRAP-like"/>
    <property type="match status" value="1"/>
</dbReference>
<organism evidence="3 4">
    <name type="scientific">Elsinoe ampelina</name>
    <dbReference type="NCBI Taxonomy" id="302913"/>
    <lineage>
        <taxon>Eukaryota</taxon>
        <taxon>Fungi</taxon>
        <taxon>Dikarya</taxon>
        <taxon>Ascomycota</taxon>
        <taxon>Pezizomycotina</taxon>
        <taxon>Dothideomycetes</taxon>
        <taxon>Dothideomycetidae</taxon>
        <taxon>Myriangiales</taxon>
        <taxon>Elsinoaceae</taxon>
        <taxon>Elsinoe</taxon>
    </lineage>
</organism>
<feature type="compositionally biased region" description="Pro residues" evidence="2">
    <location>
        <begin position="9"/>
        <end position="20"/>
    </location>
</feature>
<evidence type="ECO:0000313" key="3">
    <source>
        <dbReference type="EMBL" id="KAF2223937.1"/>
    </source>
</evidence>
<feature type="compositionally biased region" description="Low complexity" evidence="2">
    <location>
        <begin position="32"/>
        <end position="43"/>
    </location>
</feature>
<dbReference type="AlphaFoldDB" id="A0A6A6GE65"/>
<dbReference type="Pfam" id="PF01987">
    <property type="entry name" value="AIM24"/>
    <property type="match status" value="1"/>
</dbReference>
<dbReference type="GO" id="GO:0005739">
    <property type="term" value="C:mitochondrion"/>
    <property type="evidence" value="ECO:0007669"/>
    <property type="project" value="UniProtKB-SubCell"/>
</dbReference>
<accession>A0A6A6GE65</accession>
<feature type="compositionally biased region" description="Polar residues" evidence="2">
    <location>
        <begin position="207"/>
        <end position="216"/>
    </location>
</feature>
<dbReference type="Proteomes" id="UP000799538">
    <property type="component" value="Unassembled WGS sequence"/>
</dbReference>
<dbReference type="InterPro" id="IPR016031">
    <property type="entry name" value="Trp_RNA-bd_attenuator-like_dom"/>
</dbReference>
<feature type="compositionally biased region" description="Low complexity" evidence="2">
    <location>
        <begin position="217"/>
        <end position="232"/>
    </location>
</feature>
<feature type="region of interest" description="Disordered" evidence="2">
    <location>
        <begin position="1"/>
        <end position="237"/>
    </location>
</feature>
<evidence type="ECO:0000256" key="2">
    <source>
        <dbReference type="SAM" id="MobiDB-lite"/>
    </source>
</evidence>
<sequence>MSTAHTAYYPPPSDGQPSSPPAHQAYYPPPGSESQSQQSQAYGGSSGSHTQYYPPPGEFNDNRNSYNVSPPLPQEQYTPPPQPQQHHSSRLYTPPTQHQEPEFTPPPQQTQHQPPVVQQQYQQPPQQQQVYSPPPQQTTFHPPPPTQTTFHSPPPTQTAFHSPPPQQTTFTPPPQQPQQHQPYLQHRQSGYASPPQSPPLDKEFASMNLSPTPVSIATQPSASASASATPAANPDDVGTFNGGSYRISHRSTNTLLTLQLAINCPLIVRPGVMIGMSPTLTVSGSVKFNFKKLLAGGTITQSTYTGPGELLLAPHTLGDVVALRLDGKSTWRVGRDAWVATTQGVVKDMKSQTLGKALFSGEGLWTYTMNGTGIVWVASFGAILRRDLREGEKYIIDNGHLVAWNCKYNLERVASGGIISDMSAGEGLVCKFTGPGTVYMQTRNPAAFMAWMNGATLGKQ</sequence>
<feature type="compositionally biased region" description="Pro residues" evidence="2">
    <location>
        <begin position="132"/>
        <end position="176"/>
    </location>
</feature>
<dbReference type="EMBL" id="ML992505">
    <property type="protein sequence ID" value="KAF2223937.1"/>
    <property type="molecule type" value="Genomic_DNA"/>
</dbReference>
<feature type="compositionally biased region" description="Low complexity" evidence="2">
    <location>
        <begin position="109"/>
        <end position="131"/>
    </location>
</feature>
<evidence type="ECO:0000313" key="4">
    <source>
        <dbReference type="Proteomes" id="UP000799538"/>
    </source>
</evidence>
<evidence type="ECO:0000256" key="1">
    <source>
        <dbReference type="RuleBase" id="RU363045"/>
    </source>
</evidence>
<dbReference type="PANTHER" id="PTHR43657">
    <property type="entry name" value="TRYPTOPHAN RNA-BINDING ATTENUATOR PROTEIN-LIKE PROTEIN"/>
    <property type="match status" value="1"/>
</dbReference>
<name>A0A6A6GE65_9PEZI</name>
<feature type="compositionally biased region" description="Pro residues" evidence="2">
    <location>
        <begin position="70"/>
        <end position="83"/>
    </location>
</feature>
<dbReference type="InterPro" id="IPR002838">
    <property type="entry name" value="AIM24"/>
</dbReference>
<dbReference type="Gene3D" id="3.60.160.10">
    <property type="entry name" value="Mitochondrial biogenesis AIM24"/>
    <property type="match status" value="1"/>
</dbReference>
<dbReference type="PANTHER" id="PTHR43657:SF1">
    <property type="entry name" value="ALTERED INHERITANCE OF MITOCHONDRIA PROTEIN 24, MITOCHONDRIAL"/>
    <property type="match status" value="1"/>
</dbReference>
<dbReference type="NCBIfam" id="TIGR00266">
    <property type="entry name" value="TIGR00266 family protein"/>
    <property type="match status" value="1"/>
</dbReference>
<reference evidence="4" key="1">
    <citation type="journal article" date="2020" name="Stud. Mycol.">
        <title>101 Dothideomycetes genomes: A test case for predicting lifestyles and emergence of pathogens.</title>
        <authorList>
            <person name="Haridas S."/>
            <person name="Albert R."/>
            <person name="Binder M."/>
            <person name="Bloem J."/>
            <person name="LaButti K."/>
            <person name="Salamov A."/>
            <person name="Andreopoulos B."/>
            <person name="Baker S."/>
            <person name="Barry K."/>
            <person name="Bills G."/>
            <person name="Bluhm B."/>
            <person name="Cannon C."/>
            <person name="Castanera R."/>
            <person name="Culley D."/>
            <person name="Daum C."/>
            <person name="Ezra D."/>
            <person name="Gonzalez J."/>
            <person name="Henrissat B."/>
            <person name="Kuo A."/>
            <person name="Liang C."/>
            <person name="Lipzen A."/>
            <person name="Lutzoni F."/>
            <person name="Magnuson J."/>
            <person name="Mondo S."/>
            <person name="Nolan M."/>
            <person name="Ohm R."/>
            <person name="Pangilinan J."/>
            <person name="Park H.-J."/>
            <person name="Ramirez L."/>
            <person name="Alfaro M."/>
            <person name="Sun H."/>
            <person name="Tritt A."/>
            <person name="Yoshinaga Y."/>
            <person name="Zwiers L.-H."/>
            <person name="Turgeon B."/>
            <person name="Goodwin S."/>
            <person name="Spatafora J."/>
            <person name="Crous P."/>
            <person name="Grigoriev I."/>
        </authorList>
    </citation>
    <scope>NUCLEOTIDE SEQUENCE [LARGE SCALE GENOMIC DNA]</scope>
    <source>
        <strain evidence="4">CECT 20119</strain>
    </source>
</reference>
<keyword evidence="1" id="KW-0496">Mitochondrion</keyword>
<dbReference type="OrthoDB" id="1705416at2759"/>
<comment type="similarity">
    <text evidence="1">Belongs to the AIM24 family.</text>
</comment>
<gene>
    <name evidence="3" type="ORF">BDZ85DRAFT_94944</name>
</gene>
<comment type="subcellular location">
    <subcellularLocation>
        <location evidence="1">Mitochondrion</location>
    </subcellularLocation>
</comment>
<protein>
    <recommendedName>
        <fullName evidence="1">Altered inheritance of mitochondria protein 24, mitochondrial</fullName>
    </recommendedName>
</protein>
<dbReference type="InterPro" id="IPR036983">
    <property type="entry name" value="AIM24_sf"/>
</dbReference>